<dbReference type="OrthoDB" id="7030208at2"/>
<proteinExistence type="predicted"/>
<feature type="transmembrane region" description="Helical" evidence="2">
    <location>
        <begin position="102"/>
        <end position="120"/>
    </location>
</feature>
<dbReference type="Proteomes" id="UP000198784">
    <property type="component" value="Unassembled WGS sequence"/>
</dbReference>
<dbReference type="EMBL" id="FOWX01000026">
    <property type="protein sequence ID" value="SFP96706.1"/>
    <property type="molecule type" value="Genomic_DNA"/>
</dbReference>
<gene>
    <name evidence="3" type="ORF">SAMN05216190_12651</name>
</gene>
<feature type="compositionally biased region" description="Acidic residues" evidence="1">
    <location>
        <begin position="41"/>
        <end position="52"/>
    </location>
</feature>
<dbReference type="AlphaFoldDB" id="A0A1I5UPZ1"/>
<evidence type="ECO:0000313" key="3">
    <source>
        <dbReference type="EMBL" id="SFP96706.1"/>
    </source>
</evidence>
<organism evidence="3 4">
    <name type="scientific">Pseudomonas borbori</name>
    <dbReference type="NCBI Taxonomy" id="289003"/>
    <lineage>
        <taxon>Bacteria</taxon>
        <taxon>Pseudomonadati</taxon>
        <taxon>Pseudomonadota</taxon>
        <taxon>Gammaproteobacteria</taxon>
        <taxon>Pseudomonadales</taxon>
        <taxon>Pseudomonadaceae</taxon>
        <taxon>Pseudomonas</taxon>
    </lineage>
</organism>
<reference evidence="4" key="1">
    <citation type="submission" date="2016-10" db="EMBL/GenBank/DDBJ databases">
        <authorList>
            <person name="Varghese N."/>
            <person name="Submissions S."/>
        </authorList>
    </citation>
    <scope>NUCLEOTIDE SEQUENCE [LARGE SCALE GENOMIC DNA]</scope>
    <source>
        <strain evidence="4">DSM 17834</strain>
    </source>
</reference>
<evidence type="ECO:0000256" key="1">
    <source>
        <dbReference type="SAM" id="MobiDB-lite"/>
    </source>
</evidence>
<evidence type="ECO:0000256" key="2">
    <source>
        <dbReference type="SAM" id="Phobius"/>
    </source>
</evidence>
<keyword evidence="2" id="KW-1133">Transmembrane helix</keyword>
<keyword evidence="2" id="KW-0812">Transmembrane</keyword>
<protein>
    <submittedName>
        <fullName evidence="3">Uncharacterized protein</fullName>
    </submittedName>
</protein>
<accession>A0A1I5UPZ1</accession>
<evidence type="ECO:0000313" key="4">
    <source>
        <dbReference type="Proteomes" id="UP000198784"/>
    </source>
</evidence>
<feature type="region of interest" description="Disordered" evidence="1">
    <location>
        <begin position="41"/>
        <end position="90"/>
    </location>
</feature>
<sequence length="122" mass="13740">MTDDTLKTSLRHTHAYIDAYGVELLQGVENAFRQALENCTDDVGEDEQEEYEPVSLADEPPAQEPPAAEPYSRPEPAHRAPRLQEPVESSWHSRPLNEIANWHFYLPGLLVALAAVFFLVRG</sequence>
<dbReference type="STRING" id="289003.SAMN05216190_12651"/>
<name>A0A1I5UPZ1_9PSED</name>
<dbReference type="RefSeq" id="WP_090503498.1">
    <property type="nucleotide sequence ID" value="NZ_FOWX01000026.1"/>
</dbReference>
<keyword evidence="2" id="KW-0472">Membrane</keyword>
<keyword evidence="4" id="KW-1185">Reference proteome</keyword>